<feature type="compositionally biased region" description="Low complexity" evidence="1">
    <location>
        <begin position="37"/>
        <end position="49"/>
    </location>
</feature>
<evidence type="ECO:0000313" key="4">
    <source>
        <dbReference type="RefSeq" id="XP_010431350.1"/>
    </source>
</evidence>
<evidence type="ECO:0000256" key="1">
    <source>
        <dbReference type="SAM" id="MobiDB-lite"/>
    </source>
</evidence>
<sequence length="284" mass="33363">MTSNRIRKEPGGASKVRKKKRQDALTKSMANSMLSQENENVNANGNGNENDIEIETEIENENEKENEKDKTYDFKKYHIDGDINDPGNWRTIDNRVRDFLVEKGPITRLPVDFHFSRDSIGRCFSHSSYTREIRNGEKQDRQWLVYSQVKDKIFCFCCKLFTQDKTTTQLATTGYNDWRNVSRMLREHEKGHNHIRCVVQWMELEMRLKKKQTIDKHVQAKINKEKKHWRDVLLRIIALVMGLAKKNIAFRGSSAKIHEDNNGNFLGMIEVFGDFDPVMQEHIR</sequence>
<dbReference type="Proteomes" id="UP000694864">
    <property type="component" value="Chromosome 9"/>
</dbReference>
<dbReference type="SMART" id="SM00597">
    <property type="entry name" value="ZnF_TTF"/>
    <property type="match status" value="1"/>
</dbReference>
<protein>
    <submittedName>
        <fullName evidence="4">Zinc finger MYM-type protein 5-like</fullName>
    </submittedName>
</protein>
<feature type="compositionally biased region" description="Basic and acidic residues" evidence="1">
    <location>
        <begin position="1"/>
        <end position="10"/>
    </location>
</feature>
<reference evidence="4" key="2">
    <citation type="submission" date="2025-08" db="UniProtKB">
        <authorList>
            <consortium name="RefSeq"/>
        </authorList>
    </citation>
    <scope>IDENTIFICATION</scope>
    <source>
        <tissue evidence="4">Leaf</tissue>
    </source>
</reference>
<evidence type="ECO:0000259" key="2">
    <source>
        <dbReference type="SMART" id="SM00597"/>
    </source>
</evidence>
<feature type="domain" description="TTF-type" evidence="2">
    <location>
        <begin position="128"/>
        <end position="213"/>
    </location>
</feature>
<dbReference type="RefSeq" id="XP_010431350.1">
    <property type="nucleotide sequence ID" value="XM_010433048.1"/>
</dbReference>
<accession>A0ABM0TTX2</accession>
<dbReference type="PANTHER" id="PTHR45749:SF35">
    <property type="entry name" value="AC-LIKE TRANSPOSASE-RELATED"/>
    <property type="match status" value="1"/>
</dbReference>
<dbReference type="GeneID" id="104715656"/>
<name>A0ABM0TTX2_CAMSA</name>
<dbReference type="InterPro" id="IPR006580">
    <property type="entry name" value="Znf_TTF"/>
</dbReference>
<organism evidence="3 4">
    <name type="scientific">Camelina sativa</name>
    <name type="common">False flax</name>
    <name type="synonym">Myagrum sativum</name>
    <dbReference type="NCBI Taxonomy" id="90675"/>
    <lineage>
        <taxon>Eukaryota</taxon>
        <taxon>Viridiplantae</taxon>
        <taxon>Streptophyta</taxon>
        <taxon>Embryophyta</taxon>
        <taxon>Tracheophyta</taxon>
        <taxon>Spermatophyta</taxon>
        <taxon>Magnoliopsida</taxon>
        <taxon>eudicotyledons</taxon>
        <taxon>Gunneridae</taxon>
        <taxon>Pentapetalae</taxon>
        <taxon>rosids</taxon>
        <taxon>malvids</taxon>
        <taxon>Brassicales</taxon>
        <taxon>Brassicaceae</taxon>
        <taxon>Camelineae</taxon>
        <taxon>Camelina</taxon>
    </lineage>
</organism>
<keyword evidence="3" id="KW-1185">Reference proteome</keyword>
<reference evidence="3" key="1">
    <citation type="journal article" date="2014" name="Nat. Commun.">
        <title>The emerging biofuel crop Camelina sativa retains a highly undifferentiated hexaploid genome structure.</title>
        <authorList>
            <person name="Kagale S."/>
            <person name="Koh C."/>
            <person name="Nixon J."/>
            <person name="Bollina V."/>
            <person name="Clarke W.E."/>
            <person name="Tuteja R."/>
            <person name="Spillane C."/>
            <person name="Robinson S.J."/>
            <person name="Links M.G."/>
            <person name="Clarke C."/>
            <person name="Higgins E.E."/>
            <person name="Huebert T."/>
            <person name="Sharpe A.G."/>
            <person name="Parkin I.A."/>
        </authorList>
    </citation>
    <scope>NUCLEOTIDE SEQUENCE [LARGE SCALE GENOMIC DNA]</scope>
    <source>
        <strain evidence="3">cv. DH55</strain>
    </source>
</reference>
<dbReference type="PANTHER" id="PTHR45749">
    <property type="match status" value="1"/>
</dbReference>
<feature type="region of interest" description="Disordered" evidence="1">
    <location>
        <begin position="1"/>
        <end position="50"/>
    </location>
</feature>
<proteinExistence type="predicted"/>
<gene>
    <name evidence="4" type="primary">LOC104715656</name>
</gene>
<evidence type="ECO:0000313" key="3">
    <source>
        <dbReference type="Proteomes" id="UP000694864"/>
    </source>
</evidence>